<dbReference type="Pfam" id="PF00534">
    <property type="entry name" value="Glycos_transf_1"/>
    <property type="match status" value="1"/>
</dbReference>
<name>A0AB38BKM0_9LACT</name>
<evidence type="ECO:0000313" key="6">
    <source>
        <dbReference type="Proteomes" id="UP000199686"/>
    </source>
</evidence>
<keyword evidence="3" id="KW-0808">Transferase</keyword>
<evidence type="ECO:0000313" key="5">
    <source>
        <dbReference type="Proteomes" id="UP000195947"/>
    </source>
</evidence>
<dbReference type="GO" id="GO:0016757">
    <property type="term" value="F:glycosyltransferase activity"/>
    <property type="evidence" value="ECO:0007669"/>
    <property type="project" value="InterPro"/>
</dbReference>
<dbReference type="InterPro" id="IPR028098">
    <property type="entry name" value="Glyco_trans_4-like_N"/>
</dbReference>
<feature type="domain" description="Glycosyl transferase family 1" evidence="1">
    <location>
        <begin position="186"/>
        <end position="303"/>
    </location>
</feature>
<dbReference type="Proteomes" id="UP000195947">
    <property type="component" value="Unassembled WGS sequence"/>
</dbReference>
<feature type="domain" description="Glycosyltransferase subfamily 4-like N-terminal" evidence="2">
    <location>
        <begin position="16"/>
        <end position="176"/>
    </location>
</feature>
<comment type="caution">
    <text evidence="4">The sequence shown here is derived from an EMBL/GenBank/DDBJ whole genome shotgun (WGS) entry which is preliminary data.</text>
</comment>
<dbReference type="RefSeq" id="WP_245734436.1">
    <property type="nucleotide sequence ID" value="NZ_FJMZ01000045.1"/>
</dbReference>
<dbReference type="Gene3D" id="3.40.50.2000">
    <property type="entry name" value="Glycogen Phosphorylase B"/>
    <property type="match status" value="2"/>
</dbReference>
<organism evidence="4 6">
    <name type="scientific">Trichococcus flocculiformis</name>
    <dbReference type="NCBI Taxonomy" id="82803"/>
    <lineage>
        <taxon>Bacteria</taxon>
        <taxon>Bacillati</taxon>
        <taxon>Bacillota</taxon>
        <taxon>Bacilli</taxon>
        <taxon>Lactobacillales</taxon>
        <taxon>Carnobacteriaceae</taxon>
        <taxon>Trichococcus</taxon>
    </lineage>
</organism>
<dbReference type="Pfam" id="PF13439">
    <property type="entry name" value="Glyco_transf_4"/>
    <property type="match status" value="1"/>
</dbReference>
<dbReference type="EMBL" id="FJMZ01000045">
    <property type="protein sequence ID" value="CZR02189.1"/>
    <property type="molecule type" value="Genomic_DNA"/>
</dbReference>
<evidence type="ECO:0000259" key="1">
    <source>
        <dbReference type="Pfam" id="PF00534"/>
    </source>
</evidence>
<evidence type="ECO:0000313" key="3">
    <source>
        <dbReference type="EMBL" id="CZR02189.1"/>
    </source>
</evidence>
<reference evidence="3 5" key="1">
    <citation type="submission" date="2016-02" db="EMBL/GenBank/DDBJ databases">
        <authorList>
            <person name="Strepis N."/>
        </authorList>
    </citation>
    <scope>NUCLEOTIDE SEQUENCE [LARGE SCALE GENOMIC DNA]</scope>
    <source>
        <strain evidence="3">Trichococcus flocculiformis</strain>
    </source>
</reference>
<sequence length="365" mass="41095">METKRVLHFQGRMGKGGAETFMMNAYRNIDREKYQFDFVIYEEYASVQPYHNEIQELGGKIFVVPNPNKHILKYIKAVNKIFDENQVDIVHNEIFFGGGLNLWLASKAGVKQRIAHSHATTDGKGNKFPYNLVRPLFSKLLMTYATDFLACSQEAGVGLYGDKQKFINIPNGINLDAYRYTGISKQDMRLSLGLPSDAFVIGHIGRFETQKNHTFLMQLMQYIVESNPNTYLLAIGTGSLESRIHALAKELGIEKNVRFLGERDDIPQLMSAMDVFVLPSLYEGLPIVAVEAQAANLKLVMSTEVSIHTKLSENVVFVDLQDDMAVWSQAILDSPFGNKSLADLEAYDMNNTAEMLEKIYSNPGE</sequence>
<accession>A0AB38BKM0</accession>
<evidence type="ECO:0000259" key="2">
    <source>
        <dbReference type="Pfam" id="PF13439"/>
    </source>
</evidence>
<reference evidence="4 6" key="2">
    <citation type="submission" date="2016-10" db="EMBL/GenBank/DDBJ databases">
        <authorList>
            <person name="Varghese N."/>
            <person name="Submissions S."/>
        </authorList>
    </citation>
    <scope>NUCLEOTIDE SEQUENCE [LARGE SCALE GENOMIC DNA]</scope>
    <source>
        <strain evidence="4 6">DSM 2094</strain>
    </source>
</reference>
<dbReference type="AlphaFoldDB" id="A0AB38BKM0"/>
<dbReference type="PANTHER" id="PTHR12526:SF637">
    <property type="entry name" value="GLYCOSYLTRANSFERASE EPSF-RELATED"/>
    <property type="match status" value="1"/>
</dbReference>
<dbReference type="EMBL" id="FOQC01000049">
    <property type="protein sequence ID" value="SFI09458.1"/>
    <property type="molecule type" value="Genomic_DNA"/>
</dbReference>
<proteinExistence type="predicted"/>
<protein>
    <submittedName>
        <fullName evidence="3">Glycosyl transferases group 1</fullName>
    </submittedName>
    <submittedName>
        <fullName evidence="4">Glycosyltransferase involved in cell wall bisynthesis</fullName>
    </submittedName>
</protein>
<dbReference type="SUPFAM" id="SSF53756">
    <property type="entry name" value="UDP-Glycosyltransferase/glycogen phosphorylase"/>
    <property type="match status" value="1"/>
</dbReference>
<keyword evidence="5" id="KW-1185">Reference proteome</keyword>
<dbReference type="CDD" id="cd03812">
    <property type="entry name" value="GT4_CapH-like"/>
    <property type="match status" value="1"/>
</dbReference>
<dbReference type="Proteomes" id="UP000199686">
    <property type="component" value="Unassembled WGS sequence"/>
</dbReference>
<gene>
    <name evidence="4" type="ORF">SAMN04488507_10497</name>
    <name evidence="3" type="ORF">TFLO_2717</name>
</gene>
<dbReference type="PANTHER" id="PTHR12526">
    <property type="entry name" value="GLYCOSYLTRANSFERASE"/>
    <property type="match status" value="1"/>
</dbReference>
<dbReference type="InterPro" id="IPR001296">
    <property type="entry name" value="Glyco_trans_1"/>
</dbReference>
<evidence type="ECO:0000313" key="4">
    <source>
        <dbReference type="EMBL" id="SFI09458.1"/>
    </source>
</evidence>